<proteinExistence type="predicted"/>
<name>A0AAE4YX11_9HYPH</name>
<reference evidence="1 2" key="1">
    <citation type="submission" date="2019-12" db="EMBL/GenBank/DDBJ databases">
        <title>Rhizobium genotypes associated with high levels of biological nitrogen fixation by grain legumes in a temperate-maritime cropping system.</title>
        <authorList>
            <person name="Maluk M."/>
            <person name="Francesc Ferrando Molina F."/>
            <person name="Lopez Del Egido L."/>
            <person name="Lafos M."/>
            <person name="Langarica-Fuentes A."/>
            <person name="Gebre Yohannes G."/>
            <person name="Young M.W."/>
            <person name="Martin P."/>
            <person name="Gantlett R."/>
            <person name="Kenicer G."/>
            <person name="Hawes C."/>
            <person name="Begg G.S."/>
            <person name="Quilliam R.S."/>
            <person name="Squire G.R."/>
            <person name="Poole P.S."/>
            <person name="Young P.W."/>
            <person name="Iannetta P.M."/>
            <person name="James E.K."/>
        </authorList>
    </citation>
    <scope>NUCLEOTIDE SEQUENCE [LARGE SCALE GENOMIC DNA]</scope>
    <source>
        <strain evidence="1 2">JHI985</strain>
    </source>
</reference>
<organism evidence="1 2">
    <name type="scientific">Rhizobium ruizarguesonis</name>
    <dbReference type="NCBI Taxonomy" id="2081791"/>
    <lineage>
        <taxon>Bacteria</taxon>
        <taxon>Pseudomonadati</taxon>
        <taxon>Pseudomonadota</taxon>
        <taxon>Alphaproteobacteria</taxon>
        <taxon>Hyphomicrobiales</taxon>
        <taxon>Rhizobiaceae</taxon>
        <taxon>Rhizobium/Agrobacterium group</taxon>
        <taxon>Rhizobium</taxon>
    </lineage>
</organism>
<evidence type="ECO:0000313" key="2">
    <source>
        <dbReference type="Proteomes" id="UP000661163"/>
    </source>
</evidence>
<dbReference type="Proteomes" id="UP000661163">
    <property type="component" value="Unassembled WGS sequence"/>
</dbReference>
<protein>
    <submittedName>
        <fullName evidence="1">NAD-dependent dehydratase</fullName>
    </submittedName>
</protein>
<dbReference type="AlphaFoldDB" id="A0AAE4YX11"/>
<accession>A0AAE4YX11</accession>
<sequence length="54" mass="5856">FPPALLQMGARVTGKHAVYQRLCGSLQVDISHARDVLGWSPLVTAREGLKLAVK</sequence>
<feature type="non-terminal residue" evidence="1">
    <location>
        <position position="1"/>
    </location>
</feature>
<evidence type="ECO:0000313" key="1">
    <source>
        <dbReference type="EMBL" id="NEI52775.1"/>
    </source>
</evidence>
<gene>
    <name evidence="1" type="ORF">GR217_34745</name>
</gene>
<dbReference type="EMBL" id="WUFC01000048">
    <property type="protein sequence ID" value="NEI52775.1"/>
    <property type="molecule type" value="Genomic_DNA"/>
</dbReference>
<comment type="caution">
    <text evidence="1">The sequence shown here is derived from an EMBL/GenBank/DDBJ whole genome shotgun (WGS) entry which is preliminary data.</text>
</comment>
<dbReference type="Gene3D" id="3.90.25.10">
    <property type="entry name" value="UDP-galactose 4-epimerase, domain 1"/>
    <property type="match status" value="1"/>
</dbReference>